<proteinExistence type="predicted"/>
<accession>A0ABT5EPY2</accession>
<comment type="caution">
    <text evidence="2">The sequence shown here is derived from an EMBL/GenBank/DDBJ whole genome shotgun (WGS) entry which is preliminary data.</text>
</comment>
<evidence type="ECO:0000313" key="3">
    <source>
        <dbReference type="Proteomes" id="UP001221411"/>
    </source>
</evidence>
<reference evidence="2 3" key="1">
    <citation type="submission" date="2022-11" db="EMBL/GenBank/DDBJ databases">
        <title>Minimal conservation of predation-associated metabolite biosynthetic gene clusters underscores biosynthetic potential of Myxococcota including descriptions for ten novel species: Archangium lansinium sp. nov., Myxococcus landrumus sp. nov., Nannocystis bai.</title>
        <authorList>
            <person name="Ahearne A."/>
            <person name="Stevens C."/>
            <person name="Dowd S."/>
        </authorList>
    </citation>
    <scope>NUCLEOTIDE SEQUENCE [LARGE SCALE GENOMIC DNA]</scope>
    <source>
        <strain evidence="2 3">RJM3</strain>
    </source>
</reference>
<evidence type="ECO:0000313" key="2">
    <source>
        <dbReference type="EMBL" id="MDC0743895.1"/>
    </source>
</evidence>
<protein>
    <submittedName>
        <fullName evidence="2">Uncharacterized protein</fullName>
    </submittedName>
</protein>
<keyword evidence="1" id="KW-0812">Transmembrane</keyword>
<dbReference type="EMBL" id="JAQNDO010000001">
    <property type="protein sequence ID" value="MDC0743895.1"/>
    <property type="molecule type" value="Genomic_DNA"/>
</dbReference>
<dbReference type="Proteomes" id="UP001221411">
    <property type="component" value="Unassembled WGS sequence"/>
</dbReference>
<dbReference type="InterPro" id="IPR015943">
    <property type="entry name" value="WD40/YVTN_repeat-like_dom_sf"/>
</dbReference>
<evidence type="ECO:0000256" key="1">
    <source>
        <dbReference type="SAM" id="Phobius"/>
    </source>
</evidence>
<sequence length="375" mass="40022">MLSVARFVTLVKVAAWSVFLLVFPPIAFAHGMYAATVLLSVLGLLLDLTAFGSLLPESTSPKVRRGAVASLALLHVSLLALSVVHLVSPRYGAWQRIAGTDEWNNLALVRAEQGPLLAVGGRDVFSLGKDGAFVPVPGIDIPVHVIGAGAHRAWFVDVEGQFAWGYDGASLEKIPLGWGEGTRGPDGAALDDALFVAHPRALVRVERSGHQSKVIDGVSITGVATDGDRVVAVGAHVFVSEDGGKRFQDRGPLDLPAPSVFAGGGSYYVVQGGFMSSRLFVSEAGRRLEERQVPMRDIRVLAVDPRDGRRVWLGTWGEGIWRSEDAGRTFENLALEGLEVQSLVVDFAKKEAGAEAWVAATNLAIPSGVFHYGTR</sequence>
<feature type="transmembrane region" description="Helical" evidence="1">
    <location>
        <begin position="67"/>
        <end position="87"/>
    </location>
</feature>
<dbReference type="SUPFAM" id="SSF110296">
    <property type="entry name" value="Oligoxyloglucan reducing end-specific cellobiohydrolase"/>
    <property type="match status" value="1"/>
</dbReference>
<gene>
    <name evidence="2" type="ORF">POL67_21380</name>
</gene>
<dbReference type="Gene3D" id="2.130.10.10">
    <property type="entry name" value="YVTN repeat-like/Quinoprotein amine dehydrogenase"/>
    <property type="match status" value="1"/>
</dbReference>
<keyword evidence="1" id="KW-0472">Membrane</keyword>
<name>A0ABT5EPY2_9BACT</name>
<organism evidence="2 3">
    <name type="scientific">Polyangium mundeleinium</name>
    <dbReference type="NCBI Taxonomy" id="2995306"/>
    <lineage>
        <taxon>Bacteria</taxon>
        <taxon>Pseudomonadati</taxon>
        <taxon>Myxococcota</taxon>
        <taxon>Polyangia</taxon>
        <taxon>Polyangiales</taxon>
        <taxon>Polyangiaceae</taxon>
        <taxon>Polyangium</taxon>
    </lineage>
</organism>
<keyword evidence="3" id="KW-1185">Reference proteome</keyword>
<keyword evidence="1" id="KW-1133">Transmembrane helix</keyword>
<dbReference type="RefSeq" id="WP_271919876.1">
    <property type="nucleotide sequence ID" value="NZ_JAQNDO010000001.1"/>
</dbReference>
<feature type="transmembrane region" description="Helical" evidence="1">
    <location>
        <begin position="7"/>
        <end position="27"/>
    </location>
</feature>
<feature type="transmembrane region" description="Helical" evidence="1">
    <location>
        <begin position="33"/>
        <end position="55"/>
    </location>
</feature>